<dbReference type="Pfam" id="PF00392">
    <property type="entry name" value="GntR"/>
    <property type="match status" value="1"/>
</dbReference>
<dbReference type="InterPro" id="IPR036388">
    <property type="entry name" value="WH-like_DNA-bd_sf"/>
</dbReference>
<dbReference type="SUPFAM" id="SSF64288">
    <property type="entry name" value="Chorismate lyase-like"/>
    <property type="match status" value="1"/>
</dbReference>
<keyword evidence="2" id="KW-0238">DNA-binding</keyword>
<dbReference type="AlphaFoldDB" id="C2E521"/>
<evidence type="ECO:0000313" key="4">
    <source>
        <dbReference type="EMBL" id="EEJ60072.1"/>
    </source>
</evidence>
<dbReference type="InterPro" id="IPR000524">
    <property type="entry name" value="Tscrpt_reg_HTH_GntR"/>
</dbReference>
<evidence type="ECO:0000256" key="2">
    <source>
        <dbReference type="ARBA" id="ARBA00023125"/>
    </source>
</evidence>
<dbReference type="InterPro" id="IPR028978">
    <property type="entry name" value="Chorismate_lyase_/UTRA_dom_sf"/>
</dbReference>
<keyword evidence="1" id="KW-0805">Transcription regulation</keyword>
<protein>
    <submittedName>
        <fullName evidence="4">UbiC transcription regulator-associated domain protein</fullName>
    </submittedName>
</protein>
<sequence length="254" mass="29781">MKRHLNKKKLVKMMTKVEEIVKIIRERIRNETYTSRQRLPSEYQLAQEFDVSRLTIRKAISRLINAKILVKDPGKGTYVMLGAERNSKIESGRGGLQSFTEVAKEHGKTAHTKVLKFAPIRNPSRKISEILALDDRLDKKVFELKRIRYWDNDPMTLEKILICDEYIKNKTLADFEQSLFKILNENIEIVYAHQEIEAIMVTDEISKYLNIKGQQPIFKVKTITYTPDAIPIFFDTSFYRADKYSFKSTLTRLR</sequence>
<dbReference type="InterPro" id="IPR036390">
    <property type="entry name" value="WH_DNA-bd_sf"/>
</dbReference>
<dbReference type="GO" id="GO:0003677">
    <property type="term" value="F:DNA binding"/>
    <property type="evidence" value="ECO:0007669"/>
    <property type="project" value="UniProtKB-KW"/>
</dbReference>
<gene>
    <name evidence="4" type="ORF">HMPREF0528_0845</name>
</gene>
<dbReference type="SUPFAM" id="SSF46785">
    <property type="entry name" value="Winged helix' DNA-binding domain"/>
    <property type="match status" value="1"/>
</dbReference>
<name>C2E521_LACJH</name>
<keyword evidence="3" id="KW-0804">Transcription</keyword>
<evidence type="ECO:0000256" key="3">
    <source>
        <dbReference type="ARBA" id="ARBA00023163"/>
    </source>
</evidence>
<dbReference type="PATRIC" id="fig|525330.7.peg.960"/>
<evidence type="ECO:0000313" key="5">
    <source>
        <dbReference type="Proteomes" id="UP000003491"/>
    </source>
</evidence>
<dbReference type="Proteomes" id="UP000003491">
    <property type="component" value="Unassembled WGS sequence"/>
</dbReference>
<organism evidence="4 5">
    <name type="scientific">Lactobacillus johnsonii ATCC 33200</name>
    <dbReference type="NCBI Taxonomy" id="525330"/>
    <lineage>
        <taxon>Bacteria</taxon>
        <taxon>Bacillati</taxon>
        <taxon>Bacillota</taxon>
        <taxon>Bacilli</taxon>
        <taxon>Lactobacillales</taxon>
        <taxon>Lactobacillaceae</taxon>
        <taxon>Lactobacillus</taxon>
    </lineage>
</organism>
<dbReference type="PANTHER" id="PTHR44846:SF1">
    <property type="entry name" value="MANNOSYL-D-GLYCERATE TRANSPORT_METABOLISM SYSTEM REPRESSOR MNGR-RELATED"/>
    <property type="match status" value="1"/>
</dbReference>
<proteinExistence type="predicted"/>
<dbReference type="Pfam" id="PF07702">
    <property type="entry name" value="UTRA"/>
    <property type="match status" value="1"/>
</dbReference>
<dbReference type="EMBL" id="ACGR01000031">
    <property type="protein sequence ID" value="EEJ60072.1"/>
    <property type="molecule type" value="Genomic_DNA"/>
</dbReference>
<dbReference type="SMART" id="SM00866">
    <property type="entry name" value="UTRA"/>
    <property type="match status" value="1"/>
</dbReference>
<dbReference type="GO" id="GO:0045892">
    <property type="term" value="P:negative regulation of DNA-templated transcription"/>
    <property type="evidence" value="ECO:0007669"/>
    <property type="project" value="TreeGrafter"/>
</dbReference>
<dbReference type="GO" id="GO:0003700">
    <property type="term" value="F:DNA-binding transcription factor activity"/>
    <property type="evidence" value="ECO:0007669"/>
    <property type="project" value="InterPro"/>
</dbReference>
<reference evidence="4 5" key="1">
    <citation type="submission" date="2009-01" db="EMBL/GenBank/DDBJ databases">
        <authorList>
            <person name="Qin X."/>
            <person name="Bachman B."/>
            <person name="Battles P."/>
            <person name="Bell A."/>
            <person name="Bess C."/>
            <person name="Bickham C."/>
            <person name="Chaboub L."/>
            <person name="Chen D."/>
            <person name="Coyle M."/>
            <person name="Deiros D.R."/>
            <person name="Dinh H."/>
            <person name="Forbes L."/>
            <person name="Fowler G."/>
            <person name="Francisco L."/>
            <person name="Fu Q."/>
            <person name="Gubbala S."/>
            <person name="Hale W."/>
            <person name="Han Y."/>
            <person name="Hemphill L."/>
            <person name="Highlander S.K."/>
            <person name="Hirani K."/>
            <person name="Hogues M."/>
            <person name="Jackson L."/>
            <person name="Jakkamsetti A."/>
            <person name="Javaid M."/>
            <person name="Jiang H."/>
            <person name="Korchina V."/>
            <person name="Kovar C."/>
            <person name="Lara F."/>
            <person name="Lee S."/>
            <person name="Mata R."/>
            <person name="Mathew T."/>
            <person name="Moen C."/>
            <person name="Morales K."/>
            <person name="Munidasa M."/>
            <person name="Nazareth L."/>
            <person name="Ngo R."/>
            <person name="Nguyen L."/>
            <person name="Okwuonu G."/>
            <person name="Ongeri F."/>
            <person name="Patil S."/>
            <person name="Petrosino J."/>
            <person name="Pham C."/>
            <person name="Pham P."/>
            <person name="Pu L.-L."/>
            <person name="Puazo M."/>
            <person name="Raj R."/>
            <person name="Reid J."/>
            <person name="Rouhana J."/>
            <person name="Saada N."/>
            <person name="Shang Y."/>
            <person name="Simmons D."/>
            <person name="Thornton R."/>
            <person name="Warren J."/>
            <person name="Weissenberger G."/>
            <person name="Zhang J."/>
            <person name="Zhang L."/>
            <person name="Zhou C."/>
            <person name="Zhu D."/>
            <person name="Muzny D."/>
            <person name="Worley K."/>
            <person name="Gibbs R."/>
        </authorList>
    </citation>
    <scope>NUCLEOTIDE SEQUENCE [LARGE SCALE GENOMIC DNA]</scope>
    <source>
        <strain evidence="4 5">ATCC 33200</strain>
    </source>
</reference>
<dbReference type="InterPro" id="IPR011663">
    <property type="entry name" value="UTRA"/>
</dbReference>
<comment type="caution">
    <text evidence="4">The sequence shown here is derived from an EMBL/GenBank/DDBJ whole genome shotgun (WGS) entry which is preliminary data.</text>
</comment>
<evidence type="ECO:0000256" key="1">
    <source>
        <dbReference type="ARBA" id="ARBA00023015"/>
    </source>
</evidence>
<dbReference type="InterPro" id="IPR050679">
    <property type="entry name" value="Bact_HTH_transcr_reg"/>
</dbReference>
<dbReference type="PRINTS" id="PR00035">
    <property type="entry name" value="HTHGNTR"/>
</dbReference>
<dbReference type="PROSITE" id="PS50949">
    <property type="entry name" value="HTH_GNTR"/>
    <property type="match status" value="1"/>
</dbReference>
<dbReference type="HOGENOM" id="CLU_063236_2_3_9"/>
<dbReference type="CDD" id="cd07377">
    <property type="entry name" value="WHTH_GntR"/>
    <property type="match status" value="1"/>
</dbReference>
<dbReference type="Gene3D" id="3.40.1410.10">
    <property type="entry name" value="Chorismate lyase-like"/>
    <property type="match status" value="1"/>
</dbReference>
<accession>C2E521</accession>
<dbReference type="PANTHER" id="PTHR44846">
    <property type="entry name" value="MANNOSYL-D-GLYCERATE TRANSPORT/METABOLISM SYSTEM REPRESSOR MNGR-RELATED"/>
    <property type="match status" value="1"/>
</dbReference>
<dbReference type="NCBIfam" id="NF041547">
    <property type="entry name" value="GntR_LSA1692"/>
    <property type="match status" value="1"/>
</dbReference>
<dbReference type="Gene3D" id="1.10.10.10">
    <property type="entry name" value="Winged helix-like DNA-binding domain superfamily/Winged helix DNA-binding domain"/>
    <property type="match status" value="1"/>
</dbReference>
<dbReference type="SMART" id="SM00345">
    <property type="entry name" value="HTH_GNTR"/>
    <property type="match status" value="1"/>
</dbReference>